<sequence length="78" mass="9046">MSDNGQSKQPTHNVFFIKDNKDGEQFWQKVGAAWEHKDEKGLTQKIEFFGFNVELVVREADEQSNKTSKSVKSQEMRP</sequence>
<gene>
    <name evidence="1" type="ORF">NM125_03000</name>
</gene>
<reference evidence="1" key="1">
    <citation type="submission" date="2022-06" db="EMBL/GenBank/DDBJ databases">
        <title>Gracilimonas sp. CAU 1638 isolated from sea sediment.</title>
        <authorList>
            <person name="Kim W."/>
        </authorList>
    </citation>
    <scope>NUCLEOTIDE SEQUENCE</scope>
    <source>
        <strain evidence="1">CAU 1638</strain>
    </source>
</reference>
<keyword evidence="2" id="KW-1185">Reference proteome</keyword>
<dbReference type="RefSeq" id="WP_255132723.1">
    <property type="nucleotide sequence ID" value="NZ_JANDBC010000001.1"/>
</dbReference>
<organism evidence="1 2">
    <name type="scientific">Gracilimonas sediminicola</name>
    <dbReference type="NCBI Taxonomy" id="2952158"/>
    <lineage>
        <taxon>Bacteria</taxon>
        <taxon>Pseudomonadati</taxon>
        <taxon>Balneolota</taxon>
        <taxon>Balneolia</taxon>
        <taxon>Balneolales</taxon>
        <taxon>Balneolaceae</taxon>
        <taxon>Gracilimonas</taxon>
    </lineage>
</organism>
<proteinExistence type="predicted"/>
<dbReference type="EMBL" id="JANDBC010000001">
    <property type="protein sequence ID" value="MCP9290548.1"/>
    <property type="molecule type" value="Genomic_DNA"/>
</dbReference>
<accession>A0A9X2RF24</accession>
<comment type="caution">
    <text evidence="1">The sequence shown here is derived from an EMBL/GenBank/DDBJ whole genome shotgun (WGS) entry which is preliminary data.</text>
</comment>
<protein>
    <submittedName>
        <fullName evidence="1">Uncharacterized protein</fullName>
    </submittedName>
</protein>
<dbReference type="Proteomes" id="UP001139125">
    <property type="component" value="Unassembled WGS sequence"/>
</dbReference>
<name>A0A9X2RF24_9BACT</name>
<dbReference type="AlphaFoldDB" id="A0A9X2RF24"/>
<evidence type="ECO:0000313" key="1">
    <source>
        <dbReference type="EMBL" id="MCP9290548.1"/>
    </source>
</evidence>
<evidence type="ECO:0000313" key="2">
    <source>
        <dbReference type="Proteomes" id="UP001139125"/>
    </source>
</evidence>